<protein>
    <submittedName>
        <fullName evidence="2">Uncharacterized protein</fullName>
    </submittedName>
</protein>
<name>A0A0E9TTG1_ANGAN</name>
<feature type="compositionally biased region" description="Polar residues" evidence="1">
    <location>
        <begin position="7"/>
        <end position="20"/>
    </location>
</feature>
<accession>A0A0E9TTG1</accession>
<dbReference type="EMBL" id="GBXM01051593">
    <property type="protein sequence ID" value="JAH56984.1"/>
    <property type="molecule type" value="Transcribed_RNA"/>
</dbReference>
<reference evidence="2" key="2">
    <citation type="journal article" date="2015" name="Fish Shellfish Immunol.">
        <title>Early steps in the European eel (Anguilla anguilla)-Vibrio vulnificus interaction in the gills: Role of the RtxA13 toxin.</title>
        <authorList>
            <person name="Callol A."/>
            <person name="Pajuelo D."/>
            <person name="Ebbesson L."/>
            <person name="Teles M."/>
            <person name="MacKenzie S."/>
            <person name="Amaro C."/>
        </authorList>
    </citation>
    <scope>NUCLEOTIDE SEQUENCE</scope>
</reference>
<proteinExistence type="predicted"/>
<organism evidence="2">
    <name type="scientific">Anguilla anguilla</name>
    <name type="common">European freshwater eel</name>
    <name type="synonym">Muraena anguilla</name>
    <dbReference type="NCBI Taxonomy" id="7936"/>
    <lineage>
        <taxon>Eukaryota</taxon>
        <taxon>Metazoa</taxon>
        <taxon>Chordata</taxon>
        <taxon>Craniata</taxon>
        <taxon>Vertebrata</taxon>
        <taxon>Euteleostomi</taxon>
        <taxon>Actinopterygii</taxon>
        <taxon>Neopterygii</taxon>
        <taxon>Teleostei</taxon>
        <taxon>Anguilliformes</taxon>
        <taxon>Anguillidae</taxon>
        <taxon>Anguilla</taxon>
    </lineage>
</organism>
<evidence type="ECO:0000313" key="2">
    <source>
        <dbReference type="EMBL" id="JAH56984.1"/>
    </source>
</evidence>
<feature type="region of interest" description="Disordered" evidence="1">
    <location>
        <begin position="1"/>
        <end position="20"/>
    </location>
</feature>
<reference evidence="2" key="1">
    <citation type="submission" date="2014-11" db="EMBL/GenBank/DDBJ databases">
        <authorList>
            <person name="Amaro Gonzalez C."/>
        </authorList>
    </citation>
    <scope>NUCLEOTIDE SEQUENCE</scope>
</reference>
<evidence type="ECO:0000256" key="1">
    <source>
        <dbReference type="SAM" id="MobiDB-lite"/>
    </source>
</evidence>
<dbReference type="AlphaFoldDB" id="A0A0E9TTG1"/>
<sequence>MRRLRSPSFSVSDAGSSLQRSRWRRGSELLQNGGRFL</sequence>